<sequence length="124" mass="13500">MTALDAALATLTPEEAAKLDTMQASLRECRYVDIPDHRGLRPGARVYHSGHQWPGAAYDGTGVVLAVTERPDSPWSQTYRAPDVELIVLWDRPVLGSSSRLSQSASYRIHLAAVQQAADTGLDN</sequence>
<dbReference type="EMBL" id="POTY01000104">
    <property type="protein sequence ID" value="PZG16476.1"/>
    <property type="molecule type" value="Genomic_DNA"/>
</dbReference>
<dbReference type="Proteomes" id="UP000248924">
    <property type="component" value="Unassembled WGS sequence"/>
</dbReference>
<dbReference type="AlphaFoldDB" id="A0A2W2DX48"/>
<protein>
    <submittedName>
        <fullName evidence="1">Uncharacterized protein</fullName>
    </submittedName>
</protein>
<accession>A0A2W2DX48</accession>
<evidence type="ECO:0000313" key="2">
    <source>
        <dbReference type="Proteomes" id="UP000248924"/>
    </source>
</evidence>
<gene>
    <name evidence="1" type="ORF">C1I95_17360</name>
</gene>
<name>A0A2W2DX48_9ACTN</name>
<proteinExistence type="predicted"/>
<comment type="caution">
    <text evidence="1">The sequence shown here is derived from an EMBL/GenBank/DDBJ whole genome shotgun (WGS) entry which is preliminary data.</text>
</comment>
<dbReference type="RefSeq" id="WP_111214890.1">
    <property type="nucleotide sequence ID" value="NZ_POTY01000104.1"/>
</dbReference>
<evidence type="ECO:0000313" key="1">
    <source>
        <dbReference type="EMBL" id="PZG16476.1"/>
    </source>
</evidence>
<keyword evidence="2" id="KW-1185">Reference proteome</keyword>
<organism evidence="1 2">
    <name type="scientific">Micromonospora craterilacus</name>
    <dbReference type="NCBI Taxonomy" id="1655439"/>
    <lineage>
        <taxon>Bacteria</taxon>
        <taxon>Bacillati</taxon>
        <taxon>Actinomycetota</taxon>
        <taxon>Actinomycetes</taxon>
        <taxon>Micromonosporales</taxon>
        <taxon>Micromonosporaceae</taxon>
        <taxon>Micromonospora</taxon>
    </lineage>
</organism>
<reference evidence="1 2" key="1">
    <citation type="submission" date="2018-01" db="EMBL/GenBank/DDBJ databases">
        <title>Draft genome sequence of Jishengella sp. NA12.</title>
        <authorList>
            <person name="Sahin N."/>
            <person name="Ay H."/>
            <person name="Saygin H."/>
        </authorList>
    </citation>
    <scope>NUCLEOTIDE SEQUENCE [LARGE SCALE GENOMIC DNA]</scope>
    <source>
        <strain evidence="1 2">NA12</strain>
    </source>
</reference>
<dbReference type="OrthoDB" id="5149509at2"/>